<dbReference type="OrthoDB" id="37730at2759"/>
<dbReference type="InterPro" id="IPR050967">
    <property type="entry name" value="Thiamine_Salvage_TenA"/>
</dbReference>
<evidence type="ECO:0000259" key="3">
    <source>
        <dbReference type="Pfam" id="PF03070"/>
    </source>
</evidence>
<dbReference type="Gene3D" id="1.20.910.10">
    <property type="entry name" value="Heme oxygenase-like"/>
    <property type="match status" value="1"/>
</dbReference>
<dbReference type="SUPFAM" id="SSF48613">
    <property type="entry name" value="Heme oxygenase-like"/>
    <property type="match status" value="1"/>
</dbReference>
<dbReference type="GeneID" id="5128425"/>
<dbReference type="EMBL" id="CH408156">
    <property type="protein sequence ID" value="EDK37491.2"/>
    <property type="molecule type" value="Genomic_DNA"/>
</dbReference>
<dbReference type="PANTHER" id="PTHR43198:SF2">
    <property type="entry name" value="SI:CH1073-67J19.1-RELATED"/>
    <property type="match status" value="1"/>
</dbReference>
<dbReference type="AlphaFoldDB" id="A5DE88"/>
<dbReference type="Proteomes" id="UP000001997">
    <property type="component" value="Unassembled WGS sequence"/>
</dbReference>
<feature type="binding site" evidence="2">
    <location>
        <position position="44"/>
    </location>
    <ligand>
        <name>substrate</name>
    </ligand>
</feature>
<name>A5DE88_PICGU</name>
<reference evidence="4 5" key="1">
    <citation type="journal article" date="2009" name="Nature">
        <title>Evolution of pathogenicity and sexual reproduction in eight Candida genomes.</title>
        <authorList>
            <person name="Butler G."/>
            <person name="Rasmussen M.D."/>
            <person name="Lin M.F."/>
            <person name="Santos M.A."/>
            <person name="Sakthikumar S."/>
            <person name="Munro C.A."/>
            <person name="Rheinbay E."/>
            <person name="Grabherr M."/>
            <person name="Forche A."/>
            <person name="Reedy J.L."/>
            <person name="Agrafioti I."/>
            <person name="Arnaud M.B."/>
            <person name="Bates S."/>
            <person name="Brown A.J."/>
            <person name="Brunke S."/>
            <person name="Costanzo M.C."/>
            <person name="Fitzpatrick D.A."/>
            <person name="de Groot P.W."/>
            <person name="Harris D."/>
            <person name="Hoyer L.L."/>
            <person name="Hube B."/>
            <person name="Klis F.M."/>
            <person name="Kodira C."/>
            <person name="Lennard N."/>
            <person name="Logue M.E."/>
            <person name="Martin R."/>
            <person name="Neiman A.M."/>
            <person name="Nikolaou E."/>
            <person name="Quail M.A."/>
            <person name="Quinn J."/>
            <person name="Santos M.C."/>
            <person name="Schmitzberger F.F."/>
            <person name="Sherlock G."/>
            <person name="Shah P."/>
            <person name="Silverstein K.A."/>
            <person name="Skrzypek M.S."/>
            <person name="Soll D."/>
            <person name="Staggs R."/>
            <person name="Stansfield I."/>
            <person name="Stumpf M.P."/>
            <person name="Sudbery P.E."/>
            <person name="Srikantha T."/>
            <person name="Zeng Q."/>
            <person name="Berman J."/>
            <person name="Berriman M."/>
            <person name="Heitman J."/>
            <person name="Gow N.A."/>
            <person name="Lorenz M.C."/>
            <person name="Birren B.W."/>
            <person name="Kellis M."/>
            <person name="Cuomo C.A."/>
        </authorList>
    </citation>
    <scope>NUCLEOTIDE SEQUENCE [LARGE SCALE GENOMIC DNA]</scope>
    <source>
        <strain evidence="5">ATCC 6260 / CBS 566 / DSM 6381 / JCM 1539 / NBRC 10279 / NRRL Y-324</strain>
    </source>
</reference>
<dbReference type="InterPro" id="IPR026285">
    <property type="entry name" value="TenA_E"/>
</dbReference>
<proteinExistence type="predicted"/>
<dbReference type="InterPro" id="IPR016084">
    <property type="entry name" value="Haem_Oase-like_multi-hlx"/>
</dbReference>
<feature type="binding site" evidence="2">
    <location>
        <position position="146"/>
    </location>
    <ligand>
        <name>substrate</name>
    </ligand>
</feature>
<feature type="domain" description="Thiaminase-2/PQQC" evidence="3">
    <location>
        <begin position="16"/>
        <end position="224"/>
    </location>
</feature>
<dbReference type="InParanoid" id="A5DE88"/>
<dbReference type="InterPro" id="IPR004305">
    <property type="entry name" value="Thiaminase-2/PQQC"/>
</dbReference>
<dbReference type="PANTHER" id="PTHR43198">
    <property type="entry name" value="BIFUNCTIONAL TH2 PROTEIN"/>
    <property type="match status" value="1"/>
</dbReference>
<dbReference type="FunCoup" id="A5DE88">
    <property type="interactions" value="17"/>
</dbReference>
<protein>
    <recommendedName>
        <fullName evidence="3">Thiaminase-2/PQQC domain-containing protein</fullName>
    </recommendedName>
</protein>
<dbReference type="Pfam" id="PF03070">
    <property type="entry name" value="TENA_THI-4"/>
    <property type="match status" value="1"/>
</dbReference>
<dbReference type="OMA" id="AEWITLH"/>
<dbReference type="KEGG" id="pgu:PGUG_01589"/>
<keyword evidence="5" id="KW-1185">Reference proteome</keyword>
<dbReference type="HOGENOM" id="CLU_077537_0_0_1"/>
<evidence type="ECO:0000256" key="2">
    <source>
        <dbReference type="PIRSR" id="PIRSR003170-2"/>
    </source>
</evidence>
<feature type="binding site" evidence="2">
    <location>
        <position position="82"/>
    </location>
    <ligand>
        <name>substrate</name>
    </ligand>
</feature>
<dbReference type="PIRSF" id="PIRSF003170">
    <property type="entry name" value="Pet18p"/>
    <property type="match status" value="1"/>
</dbReference>
<feature type="active site" description="Proton donor" evidence="1">
    <location>
        <position position="217"/>
    </location>
</feature>
<gene>
    <name evidence="4" type="ORF">PGUG_01589</name>
</gene>
<dbReference type="RefSeq" id="XP_001485918.2">
    <property type="nucleotide sequence ID" value="XM_001485868.1"/>
</dbReference>
<dbReference type="eggNOG" id="ENOG502QT8P">
    <property type="taxonomic scope" value="Eukaryota"/>
</dbReference>
<evidence type="ECO:0000256" key="1">
    <source>
        <dbReference type="PIRSR" id="PIRSR003170-1"/>
    </source>
</evidence>
<evidence type="ECO:0000313" key="5">
    <source>
        <dbReference type="Proteomes" id="UP000001997"/>
    </source>
</evidence>
<accession>A5DE88</accession>
<evidence type="ECO:0000313" key="4">
    <source>
        <dbReference type="EMBL" id="EDK37491.2"/>
    </source>
</evidence>
<dbReference type="STRING" id="294746.A5DE88"/>
<organism evidence="4 5">
    <name type="scientific">Meyerozyma guilliermondii (strain ATCC 6260 / CBS 566 / DSM 6381 / JCM 1539 / NBRC 10279 / NRRL Y-324)</name>
    <name type="common">Yeast</name>
    <name type="synonym">Candida guilliermondii</name>
    <dbReference type="NCBI Taxonomy" id="294746"/>
    <lineage>
        <taxon>Eukaryota</taxon>
        <taxon>Fungi</taxon>
        <taxon>Dikarya</taxon>
        <taxon>Ascomycota</taxon>
        <taxon>Saccharomycotina</taxon>
        <taxon>Pichiomycetes</taxon>
        <taxon>Debaryomycetaceae</taxon>
        <taxon>Meyerozyma</taxon>
    </lineage>
</organism>
<dbReference type="GO" id="GO:0006772">
    <property type="term" value="P:thiamine metabolic process"/>
    <property type="evidence" value="ECO:0007669"/>
    <property type="project" value="UniProtKB-ARBA"/>
</dbReference>
<dbReference type="GO" id="GO:0005829">
    <property type="term" value="C:cytosol"/>
    <property type="evidence" value="ECO:0007669"/>
    <property type="project" value="TreeGrafter"/>
</dbReference>
<dbReference type="CDD" id="cd19358">
    <property type="entry name" value="TenA_E_Spr0628-like"/>
    <property type="match status" value="1"/>
</dbReference>
<sequence length="229" mass="26605">MTYTSQLHQIHQEEFTKSITHPLTNELCAGTLSDTALYVYLKQDLKFFLEGLRVFGKAIALCDNEVAILTLGKQIGFICNDENDYFRKAISEIESHNLQQLKKECPSMLGEAPALPEVQKYINLLEDISNNCKSYAEVITFLYIMEKVYLGWAEHNYETEIIKDSLPYKYMEWIKLHSGNDFSAWVKFLEDEVNRVTTTDENQRLSEAVFVKAIDLEIAFFDACHRYRE</sequence>